<evidence type="ECO:0000256" key="2">
    <source>
        <dbReference type="ARBA" id="ARBA00023125"/>
    </source>
</evidence>
<dbReference type="InterPro" id="IPR041347">
    <property type="entry name" value="MftR_C"/>
</dbReference>
<evidence type="ECO:0000256" key="1">
    <source>
        <dbReference type="ARBA" id="ARBA00023015"/>
    </source>
</evidence>
<dbReference type="PANTHER" id="PTHR30055:SF238">
    <property type="entry name" value="MYCOFACTOCIN BIOSYNTHESIS TRANSCRIPTIONAL REGULATOR MFTR-RELATED"/>
    <property type="match status" value="1"/>
</dbReference>
<protein>
    <submittedName>
        <fullName evidence="6">Transcriptional regulator</fullName>
    </submittedName>
</protein>
<evidence type="ECO:0000259" key="5">
    <source>
        <dbReference type="PROSITE" id="PS50977"/>
    </source>
</evidence>
<keyword evidence="7" id="KW-1185">Reference proteome</keyword>
<dbReference type="eggNOG" id="COG1309">
    <property type="taxonomic scope" value="Bacteria"/>
</dbReference>
<dbReference type="EMBL" id="CM001484">
    <property type="protein sequence ID" value="EIE99537.1"/>
    <property type="molecule type" value="Genomic_DNA"/>
</dbReference>
<dbReference type="Pfam" id="PF00440">
    <property type="entry name" value="TetR_N"/>
    <property type="match status" value="1"/>
</dbReference>
<keyword evidence="3" id="KW-0804">Transcription</keyword>
<keyword evidence="1" id="KW-0805">Transcription regulation</keyword>
<dbReference type="Pfam" id="PF17754">
    <property type="entry name" value="TetR_C_14"/>
    <property type="match status" value="1"/>
</dbReference>
<accession>I1D3L3</accession>
<sequence>MVAIRNYPGELAHCASLRVEKHITSRPTIAGVETVLGLRERKKIATKLALHEAAMRLSVAHGYDTVTVEAIADAAGVSRRTFSNYFASKEEAMLHGDGMRLYSLLDAVAARPEDESVWTALREGANTVLRDLQRRRPRRDFPDWLTQARVIRSHPALVAEQVATYASFERTLAVEIDRRLPPESRSATHARVLAACFLAAVRVGTQAWLDHNGTAPVWEFIEQALLEGGRAFP</sequence>
<evidence type="ECO:0000256" key="4">
    <source>
        <dbReference type="PROSITE-ProRule" id="PRU00335"/>
    </source>
</evidence>
<feature type="DNA-binding region" description="H-T-H motif" evidence="4">
    <location>
        <begin position="67"/>
        <end position="86"/>
    </location>
</feature>
<gene>
    <name evidence="6" type="ORF">SacglDRAFT_02645</name>
</gene>
<dbReference type="GO" id="GO:0000976">
    <property type="term" value="F:transcription cis-regulatory region binding"/>
    <property type="evidence" value="ECO:0007669"/>
    <property type="project" value="TreeGrafter"/>
</dbReference>
<dbReference type="HOGENOM" id="CLU_069356_2_3_11"/>
<evidence type="ECO:0000313" key="6">
    <source>
        <dbReference type="EMBL" id="EIE99537.1"/>
    </source>
</evidence>
<dbReference type="GO" id="GO:0003700">
    <property type="term" value="F:DNA-binding transcription factor activity"/>
    <property type="evidence" value="ECO:0007669"/>
    <property type="project" value="TreeGrafter"/>
</dbReference>
<dbReference type="InterPro" id="IPR009057">
    <property type="entry name" value="Homeodomain-like_sf"/>
</dbReference>
<dbReference type="Gene3D" id="1.10.10.60">
    <property type="entry name" value="Homeodomain-like"/>
    <property type="match status" value="1"/>
</dbReference>
<evidence type="ECO:0000313" key="7">
    <source>
        <dbReference type="Proteomes" id="UP000005087"/>
    </source>
</evidence>
<reference evidence="6 7" key="1">
    <citation type="submission" date="2011-09" db="EMBL/GenBank/DDBJ databases">
        <authorList>
            <consortium name="US DOE Joint Genome Institute (JGI-PGF)"/>
            <person name="Lucas S."/>
            <person name="Han J."/>
            <person name="Lapidus A."/>
            <person name="Cheng J.-F."/>
            <person name="Goodwin L."/>
            <person name="Pitluck S."/>
            <person name="Peters L."/>
            <person name="Land M.L."/>
            <person name="Hauser L."/>
            <person name="Brambilla E."/>
            <person name="Klenk H.-P."/>
            <person name="Woyke T.J."/>
        </authorList>
    </citation>
    <scope>NUCLEOTIDE SEQUENCE [LARGE SCALE GENOMIC DNA]</scope>
    <source>
        <strain evidence="6 7">K62</strain>
    </source>
</reference>
<dbReference type="PROSITE" id="PS50977">
    <property type="entry name" value="HTH_TETR_2"/>
    <property type="match status" value="1"/>
</dbReference>
<dbReference type="SUPFAM" id="SSF46689">
    <property type="entry name" value="Homeodomain-like"/>
    <property type="match status" value="1"/>
</dbReference>
<organism evidence="6 7">
    <name type="scientific">Saccharomonospora glauca K62</name>
    <dbReference type="NCBI Taxonomy" id="928724"/>
    <lineage>
        <taxon>Bacteria</taxon>
        <taxon>Bacillati</taxon>
        <taxon>Actinomycetota</taxon>
        <taxon>Actinomycetes</taxon>
        <taxon>Pseudonocardiales</taxon>
        <taxon>Pseudonocardiaceae</taxon>
        <taxon>Saccharomonospora</taxon>
    </lineage>
</organism>
<dbReference type="InterPro" id="IPR023772">
    <property type="entry name" value="DNA-bd_HTH_TetR-type_CS"/>
</dbReference>
<dbReference type="AlphaFoldDB" id="I1D3L3"/>
<name>I1D3L3_9PSEU</name>
<keyword evidence="2 4" id="KW-0238">DNA-binding</keyword>
<dbReference type="PROSITE" id="PS01081">
    <property type="entry name" value="HTH_TETR_1"/>
    <property type="match status" value="1"/>
</dbReference>
<dbReference type="STRING" id="928724.SacglDRAFT_02645"/>
<reference evidence="7" key="2">
    <citation type="submission" date="2012-01" db="EMBL/GenBank/DDBJ databases">
        <title>Noncontiguous Finished sequence of chromosome of Saccharomonospora glauca K62.</title>
        <authorList>
            <consortium name="US DOE Joint Genome Institute"/>
            <person name="Lucas S."/>
            <person name="Han J."/>
            <person name="Lapidus A."/>
            <person name="Cheng J.-F."/>
            <person name="Goodwin L."/>
            <person name="Pitluck S."/>
            <person name="Peters L."/>
            <person name="Mikhailova N."/>
            <person name="Held B."/>
            <person name="Detter J.C."/>
            <person name="Han C."/>
            <person name="Tapia R."/>
            <person name="Land M."/>
            <person name="Hauser L."/>
            <person name="Kyrpides N."/>
            <person name="Ivanova N."/>
            <person name="Pagani I."/>
            <person name="Brambilla E.-M."/>
            <person name="Klenk H.-P."/>
            <person name="Woyke T."/>
        </authorList>
    </citation>
    <scope>NUCLEOTIDE SEQUENCE [LARGE SCALE GENOMIC DNA]</scope>
    <source>
        <strain evidence="7">K62</strain>
    </source>
</reference>
<dbReference type="PRINTS" id="PR00455">
    <property type="entry name" value="HTHTETR"/>
</dbReference>
<dbReference type="InterPro" id="IPR050109">
    <property type="entry name" value="HTH-type_TetR-like_transc_reg"/>
</dbReference>
<evidence type="ECO:0000256" key="3">
    <source>
        <dbReference type="ARBA" id="ARBA00023163"/>
    </source>
</evidence>
<dbReference type="Gene3D" id="1.10.357.10">
    <property type="entry name" value="Tetracycline Repressor, domain 2"/>
    <property type="match status" value="1"/>
</dbReference>
<feature type="domain" description="HTH tetR-type" evidence="5">
    <location>
        <begin position="44"/>
        <end position="104"/>
    </location>
</feature>
<dbReference type="InterPro" id="IPR001647">
    <property type="entry name" value="HTH_TetR"/>
</dbReference>
<proteinExistence type="predicted"/>
<dbReference type="PANTHER" id="PTHR30055">
    <property type="entry name" value="HTH-TYPE TRANSCRIPTIONAL REGULATOR RUTR"/>
    <property type="match status" value="1"/>
</dbReference>
<dbReference type="Proteomes" id="UP000005087">
    <property type="component" value="Chromosome"/>
</dbReference>